<dbReference type="Proteomes" id="UP001597094">
    <property type="component" value="Unassembled WGS sequence"/>
</dbReference>
<sequence length="463" mass="51765">MAKWYKLIPILFFLLLITATGTAFAQEKKPQPKTRILFLLDASGSMLAKWENSDRMAIAKNLLAHLVDSLDRYDNLEVALRVYGHQFGRERNDCKDTKLEVPFGENNSEVIKKKLQSLIPRGNTPITYSLEQAANDFPSDKARNVVILITDGLESCGGDPCAMSLALQRKRIFLRPFVIGIGIEPQYEQQLSCIGQYFNAADVKTFETVLSEIVTQALSETTVSVELLDEQNRPRETGVNMTFVNALTGEAEYNYVHYLDAQGKSDVLDVDALIPYHLVVNTLPAVVERNVSIQPGKHNVIQVKAPQGELYLRQDGPSPYGQLQAIVRPAGSEKTLHVQSFGNRHKYLTGKYDLEVLSMPRIMLYGVEVKQSETNAVTIPPPGQLTIPSQIQGFGSVYELLEGGGQRWLLNLPEDNSKMTLALQPGKYKIVYRMKSAQSSKFTFVQDFTIRSGATTTVKIFNR</sequence>
<name>A0ABW3STB8_9BACT</name>
<feature type="domain" description="VWFA" evidence="2">
    <location>
        <begin position="35"/>
        <end position="218"/>
    </location>
</feature>
<dbReference type="Pfam" id="PF00092">
    <property type="entry name" value="VWA"/>
    <property type="match status" value="1"/>
</dbReference>
<dbReference type="InterPro" id="IPR002035">
    <property type="entry name" value="VWF_A"/>
</dbReference>
<dbReference type="InterPro" id="IPR036465">
    <property type="entry name" value="vWFA_dom_sf"/>
</dbReference>
<feature type="chain" id="PRO_5046833211" evidence="1">
    <location>
        <begin position="26"/>
        <end position="463"/>
    </location>
</feature>
<proteinExistence type="predicted"/>
<dbReference type="SUPFAM" id="SSF53300">
    <property type="entry name" value="vWA-like"/>
    <property type="match status" value="1"/>
</dbReference>
<dbReference type="EMBL" id="JBHTLD010000091">
    <property type="protein sequence ID" value="MFD1186770.1"/>
    <property type="molecule type" value="Genomic_DNA"/>
</dbReference>
<protein>
    <submittedName>
        <fullName evidence="3">VWA domain-containing protein</fullName>
    </submittedName>
</protein>
<dbReference type="Gene3D" id="3.40.50.410">
    <property type="entry name" value="von Willebrand factor, type A domain"/>
    <property type="match status" value="2"/>
</dbReference>
<keyword evidence="1" id="KW-0732">Signal</keyword>
<dbReference type="SMART" id="SM00327">
    <property type="entry name" value="VWA"/>
    <property type="match status" value="1"/>
</dbReference>
<dbReference type="RefSeq" id="WP_377527371.1">
    <property type="nucleotide sequence ID" value="NZ_JBHTLD010000091.1"/>
</dbReference>
<dbReference type="PROSITE" id="PS50234">
    <property type="entry name" value="VWFA"/>
    <property type="match status" value="1"/>
</dbReference>
<reference evidence="4" key="1">
    <citation type="journal article" date="2019" name="Int. J. Syst. Evol. Microbiol.">
        <title>The Global Catalogue of Microorganisms (GCM) 10K type strain sequencing project: providing services to taxonomists for standard genome sequencing and annotation.</title>
        <authorList>
            <consortium name="The Broad Institute Genomics Platform"/>
            <consortium name="The Broad Institute Genome Sequencing Center for Infectious Disease"/>
            <person name="Wu L."/>
            <person name="Ma J."/>
        </authorList>
    </citation>
    <scope>NUCLEOTIDE SEQUENCE [LARGE SCALE GENOMIC DNA]</scope>
    <source>
        <strain evidence="4">JCM 31319</strain>
    </source>
</reference>
<evidence type="ECO:0000313" key="4">
    <source>
        <dbReference type="Proteomes" id="UP001597094"/>
    </source>
</evidence>
<feature type="signal peptide" evidence="1">
    <location>
        <begin position="1"/>
        <end position="25"/>
    </location>
</feature>
<keyword evidence="4" id="KW-1185">Reference proteome</keyword>
<evidence type="ECO:0000256" key="1">
    <source>
        <dbReference type="SAM" id="SignalP"/>
    </source>
</evidence>
<evidence type="ECO:0000313" key="3">
    <source>
        <dbReference type="EMBL" id="MFD1186770.1"/>
    </source>
</evidence>
<accession>A0ABW3STB8</accession>
<gene>
    <name evidence="3" type="ORF">ACFQ2O_11180</name>
</gene>
<evidence type="ECO:0000259" key="2">
    <source>
        <dbReference type="PROSITE" id="PS50234"/>
    </source>
</evidence>
<organism evidence="3 4">
    <name type="scientific">Pontibacter rugosus</name>
    <dbReference type="NCBI Taxonomy" id="1745966"/>
    <lineage>
        <taxon>Bacteria</taxon>
        <taxon>Pseudomonadati</taxon>
        <taxon>Bacteroidota</taxon>
        <taxon>Cytophagia</taxon>
        <taxon>Cytophagales</taxon>
        <taxon>Hymenobacteraceae</taxon>
        <taxon>Pontibacter</taxon>
    </lineage>
</organism>
<comment type="caution">
    <text evidence="3">The sequence shown here is derived from an EMBL/GenBank/DDBJ whole genome shotgun (WGS) entry which is preliminary data.</text>
</comment>